<dbReference type="InterPro" id="IPR003601">
    <property type="entry name" value="Topo_IA_2"/>
</dbReference>
<evidence type="ECO:0000313" key="15">
    <source>
        <dbReference type="Proteomes" id="UP000177349"/>
    </source>
</evidence>
<evidence type="ECO:0000256" key="6">
    <source>
        <dbReference type="ARBA" id="ARBA00022842"/>
    </source>
</evidence>
<dbReference type="CDD" id="cd03363">
    <property type="entry name" value="TOPRIM_TopoIA_TopoI"/>
    <property type="match status" value="1"/>
</dbReference>
<feature type="site" description="Interaction with DNA" evidence="10">
    <location>
        <position position="138"/>
    </location>
</feature>
<feature type="site" description="Interaction with DNA" evidence="10">
    <location>
        <position position="32"/>
    </location>
</feature>
<dbReference type="GO" id="GO:0003917">
    <property type="term" value="F:DNA topoisomerase type I (single strand cut, ATP-independent) activity"/>
    <property type="evidence" value="ECO:0007669"/>
    <property type="project" value="UniProtKB-UniRule"/>
</dbReference>
<keyword evidence="7 10" id="KW-0799">Topoisomerase</keyword>
<protein>
    <recommendedName>
        <fullName evidence="10">DNA topoisomerase 1</fullName>
        <ecNumber evidence="10">5.6.2.1</ecNumber>
    </recommendedName>
    <alternativeName>
        <fullName evidence="10">DNA topoisomerase I</fullName>
    </alternativeName>
</protein>
<feature type="site" description="Interaction with DNA" evidence="10">
    <location>
        <position position="301"/>
    </location>
</feature>
<dbReference type="Pfam" id="PF01751">
    <property type="entry name" value="Toprim"/>
    <property type="match status" value="1"/>
</dbReference>
<dbReference type="Pfam" id="PF01396">
    <property type="entry name" value="Zn_ribbon_Top1"/>
    <property type="match status" value="3"/>
</dbReference>
<dbReference type="InterPro" id="IPR028612">
    <property type="entry name" value="Topoisom_1_IA"/>
</dbReference>
<dbReference type="NCBIfam" id="TIGR01051">
    <property type="entry name" value="topA_bact"/>
    <property type="match status" value="1"/>
</dbReference>
<dbReference type="Gene3D" id="1.10.460.10">
    <property type="entry name" value="Topoisomerase I, domain 2"/>
    <property type="match status" value="1"/>
</dbReference>
<dbReference type="GO" id="GO:0005694">
    <property type="term" value="C:chromosome"/>
    <property type="evidence" value="ECO:0007669"/>
    <property type="project" value="InterPro"/>
</dbReference>
<dbReference type="SMART" id="SM00436">
    <property type="entry name" value="TOP1Bc"/>
    <property type="match status" value="1"/>
</dbReference>
<keyword evidence="3" id="KW-0479">Metal-binding</keyword>
<dbReference type="InterPro" id="IPR023406">
    <property type="entry name" value="Topo_IA_AS"/>
</dbReference>
<dbReference type="InterPro" id="IPR023405">
    <property type="entry name" value="Topo_IA_core_domain"/>
</dbReference>
<feature type="compositionally biased region" description="Basic and acidic residues" evidence="11">
    <location>
        <begin position="341"/>
        <end position="350"/>
    </location>
</feature>
<reference evidence="14 15" key="1">
    <citation type="journal article" date="2016" name="Nat. Commun.">
        <title>Thousands of microbial genomes shed light on interconnected biogeochemical processes in an aquifer system.</title>
        <authorList>
            <person name="Anantharaman K."/>
            <person name="Brown C.T."/>
            <person name="Hug L.A."/>
            <person name="Sharon I."/>
            <person name="Castelle C.J."/>
            <person name="Probst A.J."/>
            <person name="Thomas B.C."/>
            <person name="Singh A."/>
            <person name="Wilkins M.J."/>
            <person name="Karaoz U."/>
            <person name="Brodie E.L."/>
            <person name="Williams K.H."/>
            <person name="Hubbard S.S."/>
            <person name="Banfield J.F."/>
        </authorList>
    </citation>
    <scope>NUCLEOTIDE SEQUENCE [LARGE SCALE GENOMIC DNA]</scope>
</reference>
<keyword evidence="8 10" id="KW-0238">DNA-binding</keyword>
<proteinExistence type="inferred from homology"/>
<dbReference type="Gene3D" id="3.30.65.10">
    <property type="entry name" value="Bacterial Topoisomerase I, domain 1"/>
    <property type="match status" value="3"/>
</dbReference>
<comment type="function">
    <text evidence="10">Releases the supercoiling and torsional tension of DNA, which is introduced during the DNA replication and transcription, by transiently cleaving and rejoining one strand of the DNA duplex. Introduces a single-strand break via transesterification at a target site in duplex DNA. The scissile phosphodiester is attacked by the catalytic tyrosine of the enzyme, resulting in the formation of a DNA-(5'-phosphotyrosyl)-enzyme intermediate and the expulsion of a 3'-OH DNA strand. The free DNA strand then undergoes passage around the unbroken strand, thus removing DNA supercoils. Finally, in the religation step, the DNA 3'-OH attacks the covalent intermediate to expel the active-site tyrosine and restore the DNA phosphodiester backbone.</text>
</comment>
<dbReference type="CDD" id="cd00186">
    <property type="entry name" value="TOP1Ac"/>
    <property type="match status" value="1"/>
</dbReference>
<evidence type="ECO:0000256" key="3">
    <source>
        <dbReference type="ARBA" id="ARBA00022723"/>
    </source>
</evidence>
<dbReference type="SUPFAM" id="SSF56712">
    <property type="entry name" value="Prokaryotic type I DNA topoisomerase"/>
    <property type="match status" value="1"/>
</dbReference>
<dbReference type="GO" id="GO:0008270">
    <property type="term" value="F:zinc ion binding"/>
    <property type="evidence" value="ECO:0007669"/>
    <property type="project" value="UniProtKB-KW"/>
</dbReference>
<comment type="caution">
    <text evidence="14">The sequence shown here is derived from an EMBL/GenBank/DDBJ whole genome shotgun (WGS) entry which is preliminary data.</text>
</comment>
<keyword evidence="6" id="KW-0460">Magnesium</keyword>
<evidence type="ECO:0000256" key="9">
    <source>
        <dbReference type="ARBA" id="ARBA00023235"/>
    </source>
</evidence>
<comment type="catalytic activity">
    <reaction evidence="1 10">
        <text>ATP-independent breakage of single-stranded DNA, followed by passage and rejoining.</text>
        <dbReference type="EC" id="5.6.2.1"/>
    </reaction>
</comment>
<accession>A0A1G2BXY5</accession>
<feature type="region of interest" description="Disordered" evidence="11">
    <location>
        <begin position="339"/>
        <end position="359"/>
    </location>
</feature>
<dbReference type="PANTHER" id="PTHR42785:SF1">
    <property type="entry name" value="DNA TOPOISOMERASE"/>
    <property type="match status" value="1"/>
</dbReference>
<dbReference type="InterPro" id="IPR013825">
    <property type="entry name" value="Topo_IA_cen_sub2"/>
</dbReference>
<name>A0A1G2BXY5_9BACT</name>
<evidence type="ECO:0000256" key="5">
    <source>
        <dbReference type="ARBA" id="ARBA00022833"/>
    </source>
</evidence>
<feature type="site" description="Interaction with DNA" evidence="10">
    <location>
        <position position="154"/>
    </location>
</feature>
<dbReference type="InterPro" id="IPR000380">
    <property type="entry name" value="Topo_IA"/>
</dbReference>
<dbReference type="GO" id="GO:0006265">
    <property type="term" value="P:DNA topological change"/>
    <property type="evidence" value="ECO:0007669"/>
    <property type="project" value="UniProtKB-UniRule"/>
</dbReference>
<dbReference type="InterPro" id="IPR005733">
    <property type="entry name" value="TopoI_bac-type"/>
</dbReference>
<dbReference type="Gene3D" id="3.40.50.140">
    <property type="match status" value="1"/>
</dbReference>
<dbReference type="InterPro" id="IPR034149">
    <property type="entry name" value="TOPRIM_TopoI"/>
</dbReference>
<evidence type="ECO:0000256" key="2">
    <source>
        <dbReference type="ARBA" id="ARBA00009446"/>
    </source>
</evidence>
<dbReference type="GO" id="GO:0003677">
    <property type="term" value="F:DNA binding"/>
    <property type="evidence" value="ECO:0007669"/>
    <property type="project" value="UniProtKB-KW"/>
</dbReference>
<organism evidence="14 15">
    <name type="scientific">Candidatus Komeilibacteria bacterium RIFCSPLOWO2_01_FULL_53_11</name>
    <dbReference type="NCBI Taxonomy" id="1798552"/>
    <lineage>
        <taxon>Bacteria</taxon>
        <taxon>Candidatus Komeiliibacteriota</taxon>
    </lineage>
</organism>
<feature type="domain" description="Toprim" evidence="12">
    <location>
        <begin position="2"/>
        <end position="112"/>
    </location>
</feature>
<dbReference type="EMBL" id="MHKN01000002">
    <property type="protein sequence ID" value="OGY93047.1"/>
    <property type="molecule type" value="Genomic_DNA"/>
</dbReference>
<keyword evidence="4" id="KW-0863">Zinc-finger</keyword>
<dbReference type="InterPro" id="IPR013498">
    <property type="entry name" value="Topo_IA_Znf"/>
</dbReference>
<dbReference type="InterPro" id="IPR003602">
    <property type="entry name" value="Topo_IA_DNA-bd_dom"/>
</dbReference>
<dbReference type="PROSITE" id="PS00396">
    <property type="entry name" value="TOPO_IA_1"/>
    <property type="match status" value="1"/>
</dbReference>
<dbReference type="SMART" id="SM00493">
    <property type="entry name" value="TOPRIM"/>
    <property type="match status" value="1"/>
</dbReference>
<evidence type="ECO:0000259" key="12">
    <source>
        <dbReference type="PROSITE" id="PS50880"/>
    </source>
</evidence>
<dbReference type="PROSITE" id="PS50880">
    <property type="entry name" value="TOPRIM"/>
    <property type="match status" value="1"/>
</dbReference>
<feature type="active site" description="O-(5'-phospho-DNA)-tyrosine intermediate" evidence="10">
    <location>
        <position position="299"/>
    </location>
</feature>
<dbReference type="PANTHER" id="PTHR42785">
    <property type="entry name" value="DNA TOPOISOMERASE, TYPE IA, CORE"/>
    <property type="match status" value="1"/>
</dbReference>
<feature type="site" description="Interaction with DNA" evidence="10">
    <location>
        <position position="489"/>
    </location>
</feature>
<keyword evidence="9 10" id="KW-0413">Isomerase</keyword>
<feature type="site" description="Interaction with DNA" evidence="10">
    <location>
        <position position="139"/>
    </location>
</feature>
<dbReference type="InterPro" id="IPR013497">
    <property type="entry name" value="Topo_IA_cen"/>
</dbReference>
<dbReference type="Gene3D" id="2.70.20.10">
    <property type="entry name" value="Topoisomerase I, domain 3"/>
    <property type="match status" value="1"/>
</dbReference>
<keyword evidence="5" id="KW-0862">Zinc</keyword>
<dbReference type="HAMAP" id="MF_00952">
    <property type="entry name" value="Topoisom_1_prok"/>
    <property type="match status" value="1"/>
</dbReference>
<feature type="domain" description="Topo IA-type catalytic" evidence="13">
    <location>
        <begin position="128"/>
        <end position="560"/>
    </location>
</feature>
<comment type="subunit">
    <text evidence="10">Monomer.</text>
</comment>
<sequence>MKNLVIVESPTKAKTIGKFLGKDYTIKSSYGHVRDLPKSTMGIDFDNNFEPQYIIPTKAKKTVTELKKIAAKADAIYFATDQDREGEAISWHLQQLLDVPDAQVKRITFHEITKKAIMEALEHPKKINADLVDAQQARRVLDRLVGYELSPLLWKKVARGLSAGRVQSVAVRLIVDREAEITAFKPVEYWTVDGTAEKGGKTFAVSLAQIDGTKLSKFDLTKEEAEKAQADLAGAKLTVTDVTSKKVSKTPPPPYTTSTLQIDANRHLGFSTKQTMVLAQQLYEGIALGDKDQTGLITYMRTDSVNLADEFVTAAQAYAGSEFGQEYVVSGGRRYKSKSKNAQEAHEAVRPTDVTNTPETVAEHLDSRQRKLYELIWRRALASQLPNSESEATAVTLEPDGKPYLLKATGSVVTFDGWQRILKVRKGDEPELPKLATGDKATLTKIDALQHFTQPPARYSEASLVKALEERGIGRPSTYAPTIATIVERGYVDKNREDRRLHPTEIGTLVNELLVEHFPDIVDYDFTAGLEEDLDKIAAGEKEWQPIIKKFYVPFKKNITQKEQELNKKDITEEATDEVCDKCGKPMVVKIGRYGKFLACTGYPDCKNTKQINGKNEIEQSKTIDEVCDKCGKPMVEKMGRYGKFIACSGYPDCKNIKRSVITTGVACPQCDKGEIIQKRSKRGRIFFSCNQYPACVFALWQKPTGEKCPTCGSLLTEDLKGAIKCSNKECAYRPEK</sequence>
<evidence type="ECO:0000256" key="8">
    <source>
        <dbReference type="ARBA" id="ARBA00023125"/>
    </source>
</evidence>
<evidence type="ECO:0000256" key="4">
    <source>
        <dbReference type="ARBA" id="ARBA00022771"/>
    </source>
</evidence>
<dbReference type="InterPro" id="IPR006171">
    <property type="entry name" value="TOPRIM_dom"/>
</dbReference>
<evidence type="ECO:0000256" key="7">
    <source>
        <dbReference type="ARBA" id="ARBA00023029"/>
    </source>
</evidence>
<dbReference type="Gene3D" id="1.10.290.10">
    <property type="entry name" value="Topoisomerase I, domain 4"/>
    <property type="match status" value="1"/>
</dbReference>
<dbReference type="Proteomes" id="UP000177349">
    <property type="component" value="Unassembled WGS sequence"/>
</dbReference>
<dbReference type="SUPFAM" id="SSF57783">
    <property type="entry name" value="Zinc beta-ribbon"/>
    <property type="match status" value="2"/>
</dbReference>
<dbReference type="InterPro" id="IPR013824">
    <property type="entry name" value="Topo_IA_cen_sub1"/>
</dbReference>
<evidence type="ECO:0000256" key="10">
    <source>
        <dbReference type="HAMAP-Rule" id="MF_00952"/>
    </source>
</evidence>
<feature type="site" description="Interaction with DNA" evidence="10">
    <location>
        <position position="142"/>
    </location>
</feature>
<comment type="similarity">
    <text evidence="2 10">Belongs to the type IA topoisomerase family.</text>
</comment>
<dbReference type="Pfam" id="PF01131">
    <property type="entry name" value="Topoisom_bac"/>
    <property type="match status" value="1"/>
</dbReference>
<dbReference type="SMART" id="SM00437">
    <property type="entry name" value="TOP1Ac"/>
    <property type="match status" value="1"/>
</dbReference>
<evidence type="ECO:0000313" key="14">
    <source>
        <dbReference type="EMBL" id="OGY93047.1"/>
    </source>
</evidence>
<feature type="site" description="Interaction with DNA" evidence="10">
    <location>
        <position position="147"/>
    </location>
</feature>
<dbReference type="InterPro" id="IPR013826">
    <property type="entry name" value="Topo_IA_cen_sub3"/>
</dbReference>
<dbReference type="EC" id="5.6.2.1" evidence="10"/>
<evidence type="ECO:0000259" key="13">
    <source>
        <dbReference type="PROSITE" id="PS52039"/>
    </source>
</evidence>
<gene>
    <name evidence="10" type="primary">topA</name>
    <name evidence="14" type="ORF">A3B31_00530</name>
</gene>
<dbReference type="AlphaFoldDB" id="A0A1G2BXY5"/>
<evidence type="ECO:0000256" key="11">
    <source>
        <dbReference type="SAM" id="MobiDB-lite"/>
    </source>
</evidence>
<dbReference type="PROSITE" id="PS52039">
    <property type="entry name" value="TOPO_IA_2"/>
    <property type="match status" value="1"/>
</dbReference>
<evidence type="ECO:0000256" key="1">
    <source>
        <dbReference type="ARBA" id="ARBA00000213"/>
    </source>
</evidence>
<dbReference type="PRINTS" id="PR00417">
    <property type="entry name" value="PRTPISMRASEI"/>
</dbReference>
<feature type="region of interest" description="Interaction with DNA" evidence="10">
    <location>
        <begin position="162"/>
        <end position="167"/>
    </location>
</feature>